<proteinExistence type="predicted"/>
<gene>
    <name evidence="2" type="ORF">JCGZ_26274</name>
</gene>
<name>A0A067JI09_JATCU</name>
<dbReference type="KEGG" id="jcu:105648628"/>
<evidence type="ECO:0000256" key="1">
    <source>
        <dbReference type="SAM" id="MobiDB-lite"/>
    </source>
</evidence>
<dbReference type="PANTHER" id="PTHR33625:SF3">
    <property type="entry name" value="OS04G0550700 PROTEIN"/>
    <property type="match status" value="1"/>
</dbReference>
<reference evidence="2 3" key="1">
    <citation type="journal article" date="2014" name="PLoS ONE">
        <title>Global Analysis of Gene Expression Profiles in Physic Nut (Jatropha curcas L.) Seedlings Exposed to Salt Stress.</title>
        <authorList>
            <person name="Zhang L."/>
            <person name="Zhang C."/>
            <person name="Wu P."/>
            <person name="Chen Y."/>
            <person name="Li M."/>
            <person name="Jiang H."/>
            <person name="Wu G."/>
        </authorList>
    </citation>
    <scope>NUCLEOTIDE SEQUENCE [LARGE SCALE GENOMIC DNA]</scope>
    <source>
        <strain evidence="3">cv. GZQX0401</strain>
        <tissue evidence="2">Young leaves</tissue>
    </source>
</reference>
<keyword evidence="3" id="KW-1185">Reference proteome</keyword>
<sequence length="353" mass="38183">MFGGGKGMGGGGHGGSMIKVVGRTVTRAGVTNLQETISSSSNTTPTSPTSLSRSTHKLSSSNNVLSLASGPGNPFSACSTPISANSGGPNATYWPAFGPHPGSCYDDYEWVSVDGSEEEISVSDDLILGPVPSVDEVNSAVSALKQVFDAASYSQMVTDKFSCTVDKDVDEISSPTSMQRHISPVGSDSDWMEPSPNLCHSRILHPYGPDRVYDAFHLLQNEPSIQRMVISLSSDRAVWNAVLNNEAVRELRETFNAEENNTSATTESSDETHNRSNPTMDAVRWIFENTKAKFMEAIEKITMLMNELFKTTNDEKTTTESGTTDPFEEKLRTSFLLSVVVLLVVVVTRAHIA</sequence>
<organism evidence="2 3">
    <name type="scientific">Jatropha curcas</name>
    <name type="common">Barbados nut</name>
    <dbReference type="NCBI Taxonomy" id="180498"/>
    <lineage>
        <taxon>Eukaryota</taxon>
        <taxon>Viridiplantae</taxon>
        <taxon>Streptophyta</taxon>
        <taxon>Embryophyta</taxon>
        <taxon>Tracheophyta</taxon>
        <taxon>Spermatophyta</taxon>
        <taxon>Magnoliopsida</taxon>
        <taxon>eudicotyledons</taxon>
        <taxon>Gunneridae</taxon>
        <taxon>Pentapetalae</taxon>
        <taxon>rosids</taxon>
        <taxon>fabids</taxon>
        <taxon>Malpighiales</taxon>
        <taxon>Euphorbiaceae</taxon>
        <taxon>Crotonoideae</taxon>
        <taxon>Jatropheae</taxon>
        <taxon>Jatropha</taxon>
    </lineage>
</organism>
<dbReference type="STRING" id="180498.A0A067JI09"/>
<dbReference type="PANTHER" id="PTHR33625">
    <property type="entry name" value="OS08G0179900 PROTEIN"/>
    <property type="match status" value="1"/>
</dbReference>
<dbReference type="EMBL" id="KK915447">
    <property type="protein sequence ID" value="KDP22443.1"/>
    <property type="molecule type" value="Genomic_DNA"/>
</dbReference>
<feature type="compositionally biased region" description="Polar residues" evidence="1">
    <location>
        <begin position="257"/>
        <end position="267"/>
    </location>
</feature>
<dbReference type="AlphaFoldDB" id="A0A067JI09"/>
<feature type="region of interest" description="Disordered" evidence="1">
    <location>
        <begin position="254"/>
        <end position="277"/>
    </location>
</feature>
<dbReference type="OrthoDB" id="737041at2759"/>
<protein>
    <submittedName>
        <fullName evidence="2">Uncharacterized protein</fullName>
    </submittedName>
</protein>
<dbReference type="Proteomes" id="UP000027138">
    <property type="component" value="Unassembled WGS sequence"/>
</dbReference>
<accession>A0A067JI09</accession>
<feature type="region of interest" description="Disordered" evidence="1">
    <location>
        <begin position="33"/>
        <end position="65"/>
    </location>
</feature>
<evidence type="ECO:0000313" key="3">
    <source>
        <dbReference type="Proteomes" id="UP000027138"/>
    </source>
</evidence>
<evidence type="ECO:0000313" key="2">
    <source>
        <dbReference type="EMBL" id="KDP22443.1"/>
    </source>
</evidence>